<comment type="subcellular location">
    <subcellularLocation>
        <location evidence="8">Cytoplasm</location>
    </subcellularLocation>
</comment>
<evidence type="ECO:0000256" key="4">
    <source>
        <dbReference type="ARBA" id="ARBA00022777"/>
    </source>
</evidence>
<accession>A0A0H5DTE4</accession>
<comment type="catalytic activity">
    <reaction evidence="6 8">
        <text>dCMP + ATP = dCDP + ADP</text>
        <dbReference type="Rhea" id="RHEA:25094"/>
        <dbReference type="ChEBI" id="CHEBI:30616"/>
        <dbReference type="ChEBI" id="CHEBI:57566"/>
        <dbReference type="ChEBI" id="CHEBI:58593"/>
        <dbReference type="ChEBI" id="CHEBI:456216"/>
        <dbReference type="EC" id="2.7.4.25"/>
    </reaction>
</comment>
<dbReference type="GO" id="GO:0006220">
    <property type="term" value="P:pyrimidine nucleotide metabolic process"/>
    <property type="evidence" value="ECO:0007669"/>
    <property type="project" value="UniProtKB-UniRule"/>
</dbReference>
<evidence type="ECO:0000256" key="8">
    <source>
        <dbReference type="HAMAP-Rule" id="MF_00238"/>
    </source>
</evidence>
<organism evidence="10 11">
    <name type="scientific">Estrella lausannensis</name>
    <dbReference type="NCBI Taxonomy" id="483423"/>
    <lineage>
        <taxon>Bacteria</taxon>
        <taxon>Pseudomonadati</taxon>
        <taxon>Chlamydiota</taxon>
        <taxon>Chlamydiia</taxon>
        <taxon>Parachlamydiales</taxon>
        <taxon>Candidatus Criblamydiaceae</taxon>
        <taxon>Estrella</taxon>
    </lineage>
</organism>
<proteinExistence type="inferred from homology"/>
<keyword evidence="2 8" id="KW-0808">Transferase</keyword>
<evidence type="ECO:0000256" key="1">
    <source>
        <dbReference type="ARBA" id="ARBA00009427"/>
    </source>
</evidence>
<dbReference type="GO" id="GO:0036431">
    <property type="term" value="F:dCMP kinase activity"/>
    <property type="evidence" value="ECO:0007669"/>
    <property type="project" value="InterPro"/>
</dbReference>
<dbReference type="Pfam" id="PF02224">
    <property type="entry name" value="Cytidylate_kin"/>
    <property type="match status" value="1"/>
</dbReference>
<dbReference type="Gene3D" id="3.40.50.300">
    <property type="entry name" value="P-loop containing nucleotide triphosphate hydrolases"/>
    <property type="match status" value="1"/>
</dbReference>
<comment type="similarity">
    <text evidence="1 8">Belongs to the cytidylate kinase family. Type 1 subfamily.</text>
</comment>
<dbReference type="EC" id="2.7.4.25" evidence="8"/>
<dbReference type="PANTHER" id="PTHR21299:SF2">
    <property type="entry name" value="CYTIDYLATE KINASE"/>
    <property type="match status" value="1"/>
</dbReference>
<feature type="binding site" evidence="8">
    <location>
        <begin position="7"/>
        <end position="15"/>
    </location>
    <ligand>
        <name>ATP</name>
        <dbReference type="ChEBI" id="CHEBI:30616"/>
    </ligand>
</feature>
<evidence type="ECO:0000256" key="6">
    <source>
        <dbReference type="ARBA" id="ARBA00047615"/>
    </source>
</evidence>
<dbReference type="InterPro" id="IPR027417">
    <property type="entry name" value="P-loop_NTPase"/>
</dbReference>
<dbReference type="PANTHER" id="PTHR21299">
    <property type="entry name" value="CYTIDYLATE KINASE/PANTOATE-BETA-ALANINE LIGASE"/>
    <property type="match status" value="1"/>
</dbReference>
<dbReference type="GO" id="GO:0036430">
    <property type="term" value="F:CMP kinase activity"/>
    <property type="evidence" value="ECO:0007669"/>
    <property type="project" value="RHEA"/>
</dbReference>
<keyword evidence="11" id="KW-1185">Reference proteome</keyword>
<evidence type="ECO:0000259" key="9">
    <source>
        <dbReference type="Pfam" id="PF02224"/>
    </source>
</evidence>
<dbReference type="HAMAP" id="MF_00238">
    <property type="entry name" value="Cytidyl_kinase_type1"/>
    <property type="match status" value="1"/>
</dbReference>
<evidence type="ECO:0000256" key="3">
    <source>
        <dbReference type="ARBA" id="ARBA00022741"/>
    </source>
</evidence>
<dbReference type="EMBL" id="CWGJ01000025">
    <property type="protein sequence ID" value="CRX39104.1"/>
    <property type="molecule type" value="Genomic_DNA"/>
</dbReference>
<sequence length="230" mass="26420">MIITIDGPIATGKSSIAKKLARAIGFIYFDTGAMYRSMTWGLLKHNINPDDVEAVKAYLEKFDFDIKIRQGDRYYYVEGENITDAIRGEKVTSAVSKISAMKEVREKLMALQREFSIGVNAVFEGRDMGTVVFPDAEVKIFLTGRPEVRAKRRYDELKAKYPEDFKEMTMEKMLEDLNRRDTEDSTREIAPLRQAPDALVIDTSDLTVEEIIQKIQEFKDTRRTRLKEAT</sequence>
<keyword evidence="4 8" id="KW-0418">Kinase</keyword>
<dbReference type="GO" id="GO:0005829">
    <property type="term" value="C:cytosol"/>
    <property type="evidence" value="ECO:0007669"/>
    <property type="project" value="TreeGrafter"/>
</dbReference>
<evidence type="ECO:0000256" key="5">
    <source>
        <dbReference type="ARBA" id="ARBA00022840"/>
    </source>
</evidence>
<gene>
    <name evidence="8 10" type="primary">cmk</name>
    <name evidence="10" type="ORF">ELAC_1778</name>
</gene>
<dbReference type="SUPFAM" id="SSF52540">
    <property type="entry name" value="P-loop containing nucleoside triphosphate hydrolases"/>
    <property type="match status" value="1"/>
</dbReference>
<keyword evidence="5 8" id="KW-0067">ATP-binding</keyword>
<evidence type="ECO:0000313" key="10">
    <source>
        <dbReference type="EMBL" id="CRX39104.1"/>
    </source>
</evidence>
<dbReference type="CDD" id="cd02020">
    <property type="entry name" value="CMPK"/>
    <property type="match status" value="1"/>
</dbReference>
<reference evidence="11" key="1">
    <citation type="submission" date="2015-06" db="EMBL/GenBank/DDBJ databases">
        <authorList>
            <person name="Bertelli C."/>
        </authorList>
    </citation>
    <scope>NUCLEOTIDE SEQUENCE [LARGE SCALE GENOMIC DNA]</scope>
    <source>
        <strain evidence="11">CRIB-30</strain>
    </source>
</reference>
<dbReference type="GO" id="GO:0005524">
    <property type="term" value="F:ATP binding"/>
    <property type="evidence" value="ECO:0007669"/>
    <property type="project" value="UniProtKB-UniRule"/>
</dbReference>
<evidence type="ECO:0000313" key="11">
    <source>
        <dbReference type="Proteomes" id="UP000220251"/>
    </source>
</evidence>
<comment type="catalytic activity">
    <reaction evidence="7 8">
        <text>CMP + ATP = CDP + ADP</text>
        <dbReference type="Rhea" id="RHEA:11600"/>
        <dbReference type="ChEBI" id="CHEBI:30616"/>
        <dbReference type="ChEBI" id="CHEBI:58069"/>
        <dbReference type="ChEBI" id="CHEBI:60377"/>
        <dbReference type="ChEBI" id="CHEBI:456216"/>
        <dbReference type="EC" id="2.7.4.25"/>
    </reaction>
</comment>
<evidence type="ECO:0000256" key="7">
    <source>
        <dbReference type="ARBA" id="ARBA00048478"/>
    </source>
</evidence>
<dbReference type="GO" id="GO:0015949">
    <property type="term" value="P:nucleobase-containing small molecule interconversion"/>
    <property type="evidence" value="ECO:0007669"/>
    <property type="project" value="TreeGrafter"/>
</dbReference>
<dbReference type="Proteomes" id="UP000220251">
    <property type="component" value="Unassembled WGS sequence"/>
</dbReference>
<keyword evidence="8" id="KW-0963">Cytoplasm</keyword>
<keyword evidence="3 8" id="KW-0547">Nucleotide-binding</keyword>
<dbReference type="AlphaFoldDB" id="A0A0H5DTE4"/>
<protein>
    <recommendedName>
        <fullName evidence="8">Cytidylate kinase</fullName>
        <shortName evidence="8">CK</shortName>
        <ecNumber evidence="8">2.7.4.25</ecNumber>
    </recommendedName>
    <alternativeName>
        <fullName evidence="8">Cytidine monophosphate kinase</fullName>
        <shortName evidence="8">CMP kinase</shortName>
    </alternativeName>
</protein>
<dbReference type="InterPro" id="IPR011994">
    <property type="entry name" value="Cytidylate_kinase_dom"/>
</dbReference>
<feature type="domain" description="Cytidylate kinase" evidence="9">
    <location>
        <begin position="3"/>
        <end position="217"/>
    </location>
</feature>
<evidence type="ECO:0000256" key="2">
    <source>
        <dbReference type="ARBA" id="ARBA00022679"/>
    </source>
</evidence>
<name>A0A0H5DTE4_9BACT</name>
<dbReference type="InterPro" id="IPR003136">
    <property type="entry name" value="Cytidylate_kin"/>
</dbReference>
<dbReference type="NCBIfam" id="TIGR00017">
    <property type="entry name" value="cmk"/>
    <property type="match status" value="1"/>
</dbReference>
<dbReference type="RefSeq" id="WP_098038955.1">
    <property type="nucleotide sequence ID" value="NZ_CWGJ01000025.1"/>
</dbReference>
<dbReference type="OrthoDB" id="9807434at2"/>